<sequence>MGTLAIIYYFTYDLDLILHSFLRRTPESTADIVPTLAPSPCHRPTLKTAPSPPSCLHVVSARRDLALVPDPRSCCGA</sequence>
<evidence type="ECO:0000313" key="2">
    <source>
        <dbReference type="Proteomes" id="UP000313359"/>
    </source>
</evidence>
<proteinExistence type="predicted"/>
<accession>A0A5C2RPV7</accession>
<gene>
    <name evidence="1" type="ORF">L227DRAFT_400178</name>
</gene>
<reference evidence="1" key="1">
    <citation type="journal article" date="2018" name="Genome Biol. Evol.">
        <title>Genomics and development of Lentinus tigrinus, a white-rot wood-decaying mushroom with dimorphic fruiting bodies.</title>
        <authorList>
            <person name="Wu B."/>
            <person name="Xu Z."/>
            <person name="Knudson A."/>
            <person name="Carlson A."/>
            <person name="Chen N."/>
            <person name="Kovaka S."/>
            <person name="LaButti K."/>
            <person name="Lipzen A."/>
            <person name="Pennachio C."/>
            <person name="Riley R."/>
            <person name="Schakwitz W."/>
            <person name="Umezawa K."/>
            <person name="Ohm R.A."/>
            <person name="Grigoriev I.V."/>
            <person name="Nagy L.G."/>
            <person name="Gibbons J."/>
            <person name="Hibbett D."/>
        </authorList>
    </citation>
    <scope>NUCLEOTIDE SEQUENCE [LARGE SCALE GENOMIC DNA]</scope>
    <source>
        <strain evidence="1">ALCF2SS1-6</strain>
    </source>
</reference>
<dbReference type="Proteomes" id="UP000313359">
    <property type="component" value="Unassembled WGS sequence"/>
</dbReference>
<evidence type="ECO:0000313" key="1">
    <source>
        <dbReference type="EMBL" id="RPD53364.1"/>
    </source>
</evidence>
<dbReference type="AlphaFoldDB" id="A0A5C2RPV7"/>
<name>A0A5C2RPV7_9APHY</name>
<dbReference type="EMBL" id="ML122323">
    <property type="protein sequence ID" value="RPD53364.1"/>
    <property type="molecule type" value="Genomic_DNA"/>
</dbReference>
<keyword evidence="2" id="KW-1185">Reference proteome</keyword>
<protein>
    <submittedName>
        <fullName evidence="1">Uncharacterized protein</fullName>
    </submittedName>
</protein>
<organism evidence="1 2">
    <name type="scientific">Lentinus tigrinus ALCF2SS1-6</name>
    <dbReference type="NCBI Taxonomy" id="1328759"/>
    <lineage>
        <taxon>Eukaryota</taxon>
        <taxon>Fungi</taxon>
        <taxon>Dikarya</taxon>
        <taxon>Basidiomycota</taxon>
        <taxon>Agaricomycotina</taxon>
        <taxon>Agaricomycetes</taxon>
        <taxon>Polyporales</taxon>
        <taxon>Polyporaceae</taxon>
        <taxon>Lentinus</taxon>
    </lineage>
</organism>